<sequence>MMLTLTTYSDLDNLEYLIMDKDEPQDLCQLKQLVLRPDYMRIDDHIIVGTIFHRVITSLQMHIRATLLDQMRSIILSEVEFVALLTLSLWSQRNLRGHEKAERVAGKYRAQIFDDLHRHYRDERKMDNYANRFGDVMCLFVDAQMNATRIGEDFELLKLFNMYSIDTYIYDCFKGNGKG</sequence>
<evidence type="ECO:0000256" key="3">
    <source>
        <dbReference type="ARBA" id="ARBA00023170"/>
    </source>
</evidence>
<dbReference type="InterPro" id="IPR035500">
    <property type="entry name" value="NHR-like_dom_sf"/>
</dbReference>
<feature type="domain" description="NR LBD" evidence="4">
    <location>
        <begin position="1"/>
        <end position="176"/>
    </location>
</feature>
<protein>
    <recommendedName>
        <fullName evidence="4">NR LBD domain-containing protein</fullName>
    </recommendedName>
</protein>
<evidence type="ECO:0000313" key="6">
    <source>
        <dbReference type="Proteomes" id="UP001303046"/>
    </source>
</evidence>
<keyword evidence="1" id="KW-0805">Transcription regulation</keyword>
<name>A0ABR1DFU6_NECAM</name>
<dbReference type="PANTHER" id="PTHR46011:SF4">
    <property type="entry name" value="NUCLEAR HORMONE RECEPTOR FAMILY MEMBER NHR-43"/>
    <property type="match status" value="1"/>
</dbReference>
<dbReference type="Proteomes" id="UP001303046">
    <property type="component" value="Unassembled WGS sequence"/>
</dbReference>
<evidence type="ECO:0000259" key="4">
    <source>
        <dbReference type="PROSITE" id="PS51843"/>
    </source>
</evidence>
<comment type="caution">
    <text evidence="5">The sequence shown here is derived from an EMBL/GenBank/DDBJ whole genome shotgun (WGS) entry which is preliminary data.</text>
</comment>
<evidence type="ECO:0000256" key="2">
    <source>
        <dbReference type="ARBA" id="ARBA00023163"/>
    </source>
</evidence>
<evidence type="ECO:0000313" key="5">
    <source>
        <dbReference type="EMBL" id="KAK6749361.1"/>
    </source>
</evidence>
<dbReference type="EMBL" id="JAVFWL010000004">
    <property type="protein sequence ID" value="KAK6749361.1"/>
    <property type="molecule type" value="Genomic_DNA"/>
</dbReference>
<dbReference type="InterPro" id="IPR000536">
    <property type="entry name" value="Nucl_hrmn_rcpt_lig-bd"/>
</dbReference>
<dbReference type="PANTHER" id="PTHR46011">
    <property type="entry name" value="NUCLEAR HORMONE RECEPTOR FAMILY MEMBER NHR-86-RELATED"/>
    <property type="match status" value="1"/>
</dbReference>
<organism evidence="5 6">
    <name type="scientific">Necator americanus</name>
    <name type="common">Human hookworm</name>
    <dbReference type="NCBI Taxonomy" id="51031"/>
    <lineage>
        <taxon>Eukaryota</taxon>
        <taxon>Metazoa</taxon>
        <taxon>Ecdysozoa</taxon>
        <taxon>Nematoda</taxon>
        <taxon>Chromadorea</taxon>
        <taxon>Rhabditida</taxon>
        <taxon>Rhabditina</taxon>
        <taxon>Rhabditomorpha</taxon>
        <taxon>Strongyloidea</taxon>
        <taxon>Ancylostomatidae</taxon>
        <taxon>Bunostominae</taxon>
        <taxon>Necator</taxon>
    </lineage>
</organism>
<keyword evidence="6" id="KW-1185">Reference proteome</keyword>
<reference evidence="5 6" key="1">
    <citation type="submission" date="2023-08" db="EMBL/GenBank/DDBJ databases">
        <title>A Necator americanus chromosomal reference genome.</title>
        <authorList>
            <person name="Ilik V."/>
            <person name="Petrzelkova K.J."/>
            <person name="Pardy F."/>
            <person name="Fuh T."/>
            <person name="Niatou-Singa F.S."/>
            <person name="Gouil Q."/>
            <person name="Baker L."/>
            <person name="Ritchie M.E."/>
            <person name="Jex A.R."/>
            <person name="Gazzola D."/>
            <person name="Li H."/>
            <person name="Toshio Fujiwara R."/>
            <person name="Zhan B."/>
            <person name="Aroian R.V."/>
            <person name="Pafco B."/>
            <person name="Schwarz E.M."/>
        </authorList>
    </citation>
    <scope>NUCLEOTIDE SEQUENCE [LARGE SCALE GENOMIC DNA]</scope>
    <source>
        <strain evidence="5 6">Aroian</strain>
        <tissue evidence="5">Whole animal</tissue>
    </source>
</reference>
<dbReference type="Gene3D" id="1.10.565.10">
    <property type="entry name" value="Retinoid X Receptor"/>
    <property type="match status" value="1"/>
</dbReference>
<keyword evidence="3" id="KW-0675">Receptor</keyword>
<proteinExistence type="predicted"/>
<accession>A0ABR1DFU6</accession>
<dbReference type="Pfam" id="PF00104">
    <property type="entry name" value="Hormone_recep"/>
    <property type="match status" value="1"/>
</dbReference>
<dbReference type="PROSITE" id="PS51843">
    <property type="entry name" value="NR_LBD"/>
    <property type="match status" value="1"/>
</dbReference>
<gene>
    <name evidence="5" type="primary">Necator_chrIV.g15069</name>
    <name evidence="5" type="ORF">RB195_001774</name>
</gene>
<dbReference type="SUPFAM" id="SSF48508">
    <property type="entry name" value="Nuclear receptor ligand-binding domain"/>
    <property type="match status" value="1"/>
</dbReference>
<evidence type="ECO:0000256" key="1">
    <source>
        <dbReference type="ARBA" id="ARBA00023015"/>
    </source>
</evidence>
<keyword evidence="2" id="KW-0804">Transcription</keyword>